<evidence type="ECO:0000313" key="2">
    <source>
        <dbReference type="Proteomes" id="UP000585665"/>
    </source>
</evidence>
<dbReference type="Pfam" id="PF14486">
    <property type="entry name" value="DUF4432"/>
    <property type="match status" value="2"/>
</dbReference>
<organism evidence="1 2">
    <name type="scientific">Ameyamaea chiangmaiensis</name>
    <dbReference type="NCBI Taxonomy" id="442969"/>
    <lineage>
        <taxon>Bacteria</taxon>
        <taxon>Pseudomonadati</taxon>
        <taxon>Pseudomonadota</taxon>
        <taxon>Alphaproteobacteria</taxon>
        <taxon>Acetobacterales</taxon>
        <taxon>Acetobacteraceae</taxon>
        <taxon>Ameyamaea</taxon>
    </lineage>
</organism>
<comment type="caution">
    <text evidence="1">The sequence shown here is derived from an EMBL/GenBank/DDBJ whole genome shotgun (WGS) entry which is preliminary data.</text>
</comment>
<dbReference type="Gene3D" id="2.70.98.10">
    <property type="match status" value="1"/>
</dbReference>
<keyword evidence="2" id="KW-1185">Reference proteome</keyword>
<dbReference type="GO" id="GO:0003824">
    <property type="term" value="F:catalytic activity"/>
    <property type="evidence" value="ECO:0007669"/>
    <property type="project" value="InterPro"/>
</dbReference>
<dbReference type="EMBL" id="JABXXR010000022">
    <property type="protein sequence ID" value="NVN39948.1"/>
    <property type="molecule type" value="Genomic_DNA"/>
</dbReference>
<reference evidence="1 2" key="1">
    <citation type="submission" date="2020-06" db="EMBL/GenBank/DDBJ databases">
        <title>Description of novel acetic acid bacteria.</title>
        <authorList>
            <person name="Sombolestani A."/>
        </authorList>
    </citation>
    <scope>NUCLEOTIDE SEQUENCE [LARGE SCALE GENOMIC DNA]</scope>
    <source>
        <strain evidence="1 2">LMG 27010</strain>
    </source>
</reference>
<protein>
    <submittedName>
        <fullName evidence="1">DUF4432 family protein</fullName>
    </submittedName>
</protein>
<sequence length="369" mass="40465">MNVIATVALDPDQAHRDERTILETPTLRASLFRYVSGIVGLRLSNTRGELVVLPWMGQIIWQARFDGTDLAMRGPLDIPQPAAEIGGTYGGFAFHSGLLRNGVPAKGDDHAAHGEFACAPMRAAWLDLVTIDGETALRLVSERDHVIAFGPHYRARPSITLRAGQALFDVSLNVENRSGQPMELMYMLHANFAFVQDGRIGQSVPYDPEHVATRRVIPAHVAPTAAYRAFLDTVTGNPGRMEYLREPALYDPEQVFYIRDQRVDAEQKTLLMLRHPDGAAFAVQYRPDEFPVCARWIVHNADYAVAAFALPATCEPEGYSAEKAKGTIRLLPAGDSTQFTVRLGHLTSPEADVMAAHLASLSHAVGECA</sequence>
<name>A0A850P7Q2_9PROT</name>
<dbReference type="GO" id="GO:0005975">
    <property type="term" value="P:carbohydrate metabolic process"/>
    <property type="evidence" value="ECO:0007669"/>
    <property type="project" value="InterPro"/>
</dbReference>
<dbReference type="RefSeq" id="WP_176612925.1">
    <property type="nucleotide sequence ID" value="NZ_JABXXR010000022.1"/>
</dbReference>
<dbReference type="InterPro" id="IPR011013">
    <property type="entry name" value="Gal_mutarotase_sf_dom"/>
</dbReference>
<proteinExistence type="predicted"/>
<dbReference type="InterPro" id="IPR027839">
    <property type="entry name" value="DUF4432"/>
</dbReference>
<dbReference type="SUPFAM" id="SSF74650">
    <property type="entry name" value="Galactose mutarotase-like"/>
    <property type="match status" value="1"/>
</dbReference>
<dbReference type="InterPro" id="IPR014718">
    <property type="entry name" value="GH-type_carb-bd"/>
</dbReference>
<evidence type="ECO:0000313" key="1">
    <source>
        <dbReference type="EMBL" id="NVN39948.1"/>
    </source>
</evidence>
<gene>
    <name evidence="1" type="ORF">HUK82_05145</name>
</gene>
<dbReference type="GO" id="GO:0030246">
    <property type="term" value="F:carbohydrate binding"/>
    <property type="evidence" value="ECO:0007669"/>
    <property type="project" value="InterPro"/>
</dbReference>
<accession>A0A850P7Q2</accession>
<dbReference type="Proteomes" id="UP000585665">
    <property type="component" value="Unassembled WGS sequence"/>
</dbReference>
<dbReference type="AlphaFoldDB" id="A0A850P7Q2"/>